<evidence type="ECO:0000256" key="1">
    <source>
        <dbReference type="ARBA" id="ARBA00022729"/>
    </source>
</evidence>
<reference evidence="3 4" key="1">
    <citation type="submission" date="2018-03" db="EMBL/GenBank/DDBJ databases">
        <title>The draft genome of Mesorhizobium sp. 6GN-30.</title>
        <authorList>
            <person name="Liu L."/>
            <person name="Li L."/>
            <person name="Wang T."/>
            <person name="Zhang X."/>
            <person name="Liang L."/>
        </authorList>
    </citation>
    <scope>NUCLEOTIDE SEQUENCE [LARGE SCALE GENOMIC DNA]</scope>
    <source>
        <strain evidence="3 4">6GN30</strain>
    </source>
</reference>
<proteinExistence type="predicted"/>
<dbReference type="InterPro" id="IPR001638">
    <property type="entry name" value="Solute-binding_3/MltF_N"/>
</dbReference>
<gene>
    <name evidence="3" type="ORF">C7I84_00750</name>
</gene>
<organism evidence="3 4">
    <name type="scientific">Kumtagia ephedrae</name>
    <dbReference type="NCBI Taxonomy" id="2116701"/>
    <lineage>
        <taxon>Bacteria</taxon>
        <taxon>Pseudomonadati</taxon>
        <taxon>Pseudomonadota</taxon>
        <taxon>Alphaproteobacteria</taxon>
        <taxon>Hyphomicrobiales</taxon>
        <taxon>Phyllobacteriaceae</taxon>
        <taxon>Kumtagia</taxon>
    </lineage>
</organism>
<dbReference type="SUPFAM" id="SSF53850">
    <property type="entry name" value="Periplasmic binding protein-like II"/>
    <property type="match status" value="1"/>
</dbReference>
<dbReference type="PANTHER" id="PTHR35936:SF19">
    <property type="entry name" value="AMINO-ACID-BINDING PROTEIN YXEM-RELATED"/>
    <property type="match status" value="1"/>
</dbReference>
<dbReference type="EMBL" id="PXYK01000001">
    <property type="protein sequence ID" value="PSJ65686.1"/>
    <property type="molecule type" value="Genomic_DNA"/>
</dbReference>
<evidence type="ECO:0000259" key="2">
    <source>
        <dbReference type="SMART" id="SM00062"/>
    </source>
</evidence>
<dbReference type="PANTHER" id="PTHR35936">
    <property type="entry name" value="MEMBRANE-BOUND LYTIC MUREIN TRANSGLYCOSYLASE F"/>
    <property type="match status" value="1"/>
</dbReference>
<dbReference type="Pfam" id="PF00497">
    <property type="entry name" value="SBP_bac_3"/>
    <property type="match status" value="1"/>
</dbReference>
<dbReference type="SMART" id="SM00062">
    <property type="entry name" value="PBPb"/>
    <property type="match status" value="1"/>
</dbReference>
<keyword evidence="1" id="KW-0732">Signal</keyword>
<dbReference type="AlphaFoldDB" id="A0A2P7ST85"/>
<keyword evidence="4" id="KW-1185">Reference proteome</keyword>
<sequence>MKFAFLQEPPFCFTNAAGAVEGCDVELARVVCDRLGRPFDPIETEFADLLPGLAEGRWSMTTGLFVSDERRKLVDFTRPIWSLSDGLLVAVGNPRGLTGYRSVATDPNALLGVITDQIQHRTALENGVPSDRIRIFATQAEAADAALAGAVHAYASVAMAHRGYIARHPGAALAVVEVPPAEKGPAFGAFALAKSDAASRRDIDACLGEVLGTSWHHEMMGRYGFADADVERILRGGERGPLQTAT</sequence>
<dbReference type="Gene3D" id="3.40.190.10">
    <property type="entry name" value="Periplasmic binding protein-like II"/>
    <property type="match status" value="2"/>
</dbReference>
<dbReference type="RefSeq" id="WP_106770228.1">
    <property type="nucleotide sequence ID" value="NZ_PXYK01000001.1"/>
</dbReference>
<accession>A0A2P7ST85</accession>
<feature type="domain" description="Solute-binding protein family 3/N-terminal" evidence="2">
    <location>
        <begin position="2"/>
        <end position="227"/>
    </location>
</feature>
<comment type="caution">
    <text evidence="3">The sequence shown here is derived from an EMBL/GenBank/DDBJ whole genome shotgun (WGS) entry which is preliminary data.</text>
</comment>
<name>A0A2P7ST85_9HYPH</name>
<dbReference type="Proteomes" id="UP000241229">
    <property type="component" value="Unassembled WGS sequence"/>
</dbReference>
<evidence type="ECO:0000313" key="3">
    <source>
        <dbReference type="EMBL" id="PSJ65686.1"/>
    </source>
</evidence>
<evidence type="ECO:0000313" key="4">
    <source>
        <dbReference type="Proteomes" id="UP000241229"/>
    </source>
</evidence>
<dbReference type="OrthoDB" id="9768183at2"/>
<protein>
    <submittedName>
        <fullName evidence="3">ABC transporter substrate-binding protein</fullName>
    </submittedName>
</protein>